<proteinExistence type="predicted"/>
<dbReference type="AlphaFoldDB" id="A0A1V4HDM3"/>
<organism evidence="1 2">
    <name type="scientific">Paenibacillus ferrarius</name>
    <dbReference type="NCBI Taxonomy" id="1469647"/>
    <lineage>
        <taxon>Bacteria</taxon>
        <taxon>Bacillati</taxon>
        <taxon>Bacillota</taxon>
        <taxon>Bacilli</taxon>
        <taxon>Bacillales</taxon>
        <taxon>Paenibacillaceae</taxon>
        <taxon>Paenibacillus</taxon>
    </lineage>
</organism>
<evidence type="ECO:0000313" key="2">
    <source>
        <dbReference type="Proteomes" id="UP000190626"/>
    </source>
</evidence>
<sequence length="64" mass="7227">MLISPRVEAERLKNSPKVRQDAREELHKIKTIIRLRDDSYPLTLFCLDVGGKTESAKGKTSSSL</sequence>
<comment type="caution">
    <text evidence="1">The sequence shown here is derived from an EMBL/GenBank/DDBJ whole genome shotgun (WGS) entry which is preliminary data.</text>
</comment>
<dbReference type="STRING" id="1469647.BC351_33870"/>
<name>A0A1V4HDM3_9BACL</name>
<protein>
    <submittedName>
        <fullName evidence="1">Uncharacterized protein</fullName>
    </submittedName>
</protein>
<gene>
    <name evidence="1" type="ORF">BC351_33870</name>
</gene>
<keyword evidence="2" id="KW-1185">Reference proteome</keyword>
<accession>A0A1V4HDM3</accession>
<dbReference type="Proteomes" id="UP000190626">
    <property type="component" value="Unassembled WGS sequence"/>
</dbReference>
<evidence type="ECO:0000313" key="1">
    <source>
        <dbReference type="EMBL" id="OPH51974.1"/>
    </source>
</evidence>
<dbReference type="EMBL" id="MBTG01000028">
    <property type="protein sequence ID" value="OPH51974.1"/>
    <property type="molecule type" value="Genomic_DNA"/>
</dbReference>
<reference evidence="2" key="1">
    <citation type="submission" date="2016-07" db="EMBL/GenBank/DDBJ databases">
        <authorList>
            <person name="Florea S."/>
            <person name="Webb J.S."/>
            <person name="Jaromczyk J."/>
            <person name="Schardl C.L."/>
        </authorList>
    </citation>
    <scope>NUCLEOTIDE SEQUENCE [LARGE SCALE GENOMIC DNA]</scope>
    <source>
        <strain evidence="2">CY1</strain>
    </source>
</reference>